<gene>
    <name evidence="1" type="ORF">MRB53_034979</name>
</gene>
<dbReference type="EMBL" id="CM056820">
    <property type="protein sequence ID" value="KAJ8615607.1"/>
    <property type="molecule type" value="Genomic_DNA"/>
</dbReference>
<evidence type="ECO:0000313" key="2">
    <source>
        <dbReference type="Proteomes" id="UP001234297"/>
    </source>
</evidence>
<accession>A0ACC2K3J7</accession>
<comment type="caution">
    <text evidence="1">The sequence shown here is derived from an EMBL/GenBank/DDBJ whole genome shotgun (WGS) entry which is preliminary data.</text>
</comment>
<evidence type="ECO:0000313" key="1">
    <source>
        <dbReference type="EMBL" id="KAJ8615607.1"/>
    </source>
</evidence>
<dbReference type="Proteomes" id="UP001234297">
    <property type="component" value="Chromosome 12"/>
</dbReference>
<reference evidence="1 2" key="1">
    <citation type="journal article" date="2022" name="Hortic Res">
        <title>A haplotype resolved chromosomal level avocado genome allows analysis of novel avocado genes.</title>
        <authorList>
            <person name="Nath O."/>
            <person name="Fletcher S.J."/>
            <person name="Hayward A."/>
            <person name="Shaw L.M."/>
            <person name="Masouleh A.K."/>
            <person name="Furtado A."/>
            <person name="Henry R.J."/>
            <person name="Mitter N."/>
        </authorList>
    </citation>
    <scope>NUCLEOTIDE SEQUENCE [LARGE SCALE GENOMIC DNA]</scope>
    <source>
        <strain evidence="2">cv. Hass</strain>
    </source>
</reference>
<proteinExistence type="predicted"/>
<keyword evidence="2" id="KW-1185">Reference proteome</keyword>
<protein>
    <submittedName>
        <fullName evidence="1">Uncharacterized protein</fullName>
    </submittedName>
</protein>
<name>A0ACC2K3J7_PERAE</name>
<sequence>MSRQASQLNEMGIPGHQCRAFAVWLDVAGIAMNASLAFVVWLDFAGIAMNASLAFANPSPAMRNPSSVSKNPSLQHCRTFPREDNGVLGLLSEKSIENGPAAALSLDRCSEENGGAQRLGLLSEMRMERVLDGEIWTEI</sequence>
<organism evidence="1 2">
    <name type="scientific">Persea americana</name>
    <name type="common">Avocado</name>
    <dbReference type="NCBI Taxonomy" id="3435"/>
    <lineage>
        <taxon>Eukaryota</taxon>
        <taxon>Viridiplantae</taxon>
        <taxon>Streptophyta</taxon>
        <taxon>Embryophyta</taxon>
        <taxon>Tracheophyta</taxon>
        <taxon>Spermatophyta</taxon>
        <taxon>Magnoliopsida</taxon>
        <taxon>Magnoliidae</taxon>
        <taxon>Laurales</taxon>
        <taxon>Lauraceae</taxon>
        <taxon>Persea</taxon>
    </lineage>
</organism>